<feature type="compositionally biased region" description="Low complexity" evidence="1">
    <location>
        <begin position="97"/>
        <end position="107"/>
    </location>
</feature>
<organism evidence="2 3">
    <name type="scientific">Myotis myotis</name>
    <name type="common">Greater mouse-eared bat</name>
    <name type="synonym">Vespertilio myotis</name>
    <dbReference type="NCBI Taxonomy" id="51298"/>
    <lineage>
        <taxon>Eukaryota</taxon>
        <taxon>Metazoa</taxon>
        <taxon>Chordata</taxon>
        <taxon>Craniata</taxon>
        <taxon>Vertebrata</taxon>
        <taxon>Euteleostomi</taxon>
        <taxon>Mammalia</taxon>
        <taxon>Eutheria</taxon>
        <taxon>Laurasiatheria</taxon>
        <taxon>Chiroptera</taxon>
        <taxon>Yangochiroptera</taxon>
        <taxon>Vespertilionidae</taxon>
        <taxon>Myotis</taxon>
    </lineage>
</organism>
<reference evidence="2 3" key="1">
    <citation type="journal article" date="2020" name="Nature">
        <title>Six reference-quality genomes reveal evolution of bat adaptations.</title>
        <authorList>
            <person name="Jebb D."/>
            <person name="Huang Z."/>
            <person name="Pippel M."/>
            <person name="Hughes G.M."/>
            <person name="Lavrichenko K."/>
            <person name="Devanna P."/>
            <person name="Winkler S."/>
            <person name="Jermiin L.S."/>
            <person name="Skirmuntt E.C."/>
            <person name="Katzourakis A."/>
            <person name="Burkitt-Gray L."/>
            <person name="Ray D.A."/>
            <person name="Sullivan K.A.M."/>
            <person name="Roscito J.G."/>
            <person name="Kirilenko B.M."/>
            <person name="Davalos L.M."/>
            <person name="Corthals A.P."/>
            <person name="Power M.L."/>
            <person name="Jones G."/>
            <person name="Ransome R.D."/>
            <person name="Dechmann D.K.N."/>
            <person name="Locatelli A.G."/>
            <person name="Puechmaille S.J."/>
            <person name="Fedrigo O."/>
            <person name="Jarvis E.D."/>
            <person name="Hiller M."/>
            <person name="Vernes S.C."/>
            <person name="Myers E.W."/>
            <person name="Teeling E.C."/>
        </authorList>
    </citation>
    <scope>NUCLEOTIDE SEQUENCE [LARGE SCALE GENOMIC DNA]</scope>
    <source>
        <strain evidence="2">MMyoMyo1</strain>
        <tissue evidence="2">Flight muscle</tissue>
    </source>
</reference>
<dbReference type="EMBL" id="JABWUV010000004">
    <property type="protein sequence ID" value="KAF6360136.1"/>
    <property type="molecule type" value="Genomic_DNA"/>
</dbReference>
<feature type="region of interest" description="Disordered" evidence="1">
    <location>
        <begin position="1"/>
        <end position="130"/>
    </location>
</feature>
<feature type="compositionally biased region" description="Polar residues" evidence="1">
    <location>
        <begin position="20"/>
        <end position="29"/>
    </location>
</feature>
<sequence>MSSPHLSNEQQPHTACPHLRSSNLTSSPPLSVEQPYEQPTPVQGTAAMSSSLTSSPLPSKSSSCIRSWPPFEEQQPHEQPAPIRGAAAKRTSHPYPRISSLMSIHLRSSSHMRRPHPLEEHQSHKQPNLI</sequence>
<gene>
    <name evidence="2" type="ORF">mMyoMyo1_011094</name>
</gene>
<feature type="compositionally biased region" description="Low complexity" evidence="1">
    <location>
        <begin position="49"/>
        <end position="82"/>
    </location>
</feature>
<evidence type="ECO:0000313" key="2">
    <source>
        <dbReference type="EMBL" id="KAF6360136.1"/>
    </source>
</evidence>
<name>A0A7J7YET0_MYOMY</name>
<protein>
    <submittedName>
        <fullName evidence="2">Uncharacterized protein</fullName>
    </submittedName>
</protein>
<keyword evidence="3" id="KW-1185">Reference proteome</keyword>
<accession>A0A7J7YET0</accession>
<evidence type="ECO:0000313" key="3">
    <source>
        <dbReference type="Proteomes" id="UP000527355"/>
    </source>
</evidence>
<evidence type="ECO:0000256" key="1">
    <source>
        <dbReference type="SAM" id="MobiDB-lite"/>
    </source>
</evidence>
<dbReference type="AlphaFoldDB" id="A0A7J7YET0"/>
<dbReference type="Proteomes" id="UP000527355">
    <property type="component" value="Unassembled WGS sequence"/>
</dbReference>
<proteinExistence type="predicted"/>
<comment type="caution">
    <text evidence="2">The sequence shown here is derived from an EMBL/GenBank/DDBJ whole genome shotgun (WGS) entry which is preliminary data.</text>
</comment>
<feature type="compositionally biased region" description="Polar residues" evidence="1">
    <location>
        <begin position="1"/>
        <end position="13"/>
    </location>
</feature>